<dbReference type="AlphaFoldDB" id="A0A964BPX5"/>
<protein>
    <submittedName>
        <fullName evidence="1">Uncharacterized protein</fullName>
    </submittedName>
</protein>
<comment type="caution">
    <text evidence="1">The sequence shown here is derived from an EMBL/GenBank/DDBJ whole genome shotgun (WGS) entry which is preliminary data.</text>
</comment>
<reference evidence="1" key="1">
    <citation type="journal article" date="2021" name="Antonie Van Leeuwenhoek">
        <title>Draft genome and description of Waterburya agarophytonicola gen. nov. sp. nov. (Pleurocapsales, Cyanobacteria): a seaweed symbiont.</title>
        <authorList>
            <person name="Bonthond G."/>
            <person name="Shalygin S."/>
            <person name="Bayer T."/>
            <person name="Weinberger F."/>
        </authorList>
    </citation>
    <scope>NUCLEOTIDE SEQUENCE</scope>
    <source>
        <strain evidence="1">KI4</strain>
    </source>
</reference>
<gene>
    <name evidence="1" type="ORF">I4641_06595</name>
</gene>
<dbReference type="Proteomes" id="UP000729733">
    <property type="component" value="Unassembled WGS sequence"/>
</dbReference>
<sequence length="282" mass="32486">MISWCKPVILLIAIIYFDGDNSLSSLAEETRQTNIDSNYNSQQQNYESQQNWLAQNNIGCQQQNVTYREVYRFETEDYYISICELENNFYYHRQSKLDLENSLSIPAEAVFDGKVFKATKGKTTYFVGRNGDRYYSSVMLNNNEIVFEPELVTEPLAFSQEIVDRGVEFSFNQIKSIDVQNTDLASTQFNTTQNYKNSDNSLICTDDRTAFNPNFDNWRSLLGKSTDVAHNYATDNGHNFLYEEGSKDRALIKTKEGTIVNLNISTHNEIIEQVCVRSTEDI</sequence>
<proteinExistence type="predicted"/>
<accession>A0A964BPX5</accession>
<keyword evidence="2" id="KW-1185">Reference proteome</keyword>
<evidence type="ECO:0000313" key="1">
    <source>
        <dbReference type="EMBL" id="MCC0176646.1"/>
    </source>
</evidence>
<organism evidence="1 2">
    <name type="scientific">Waterburya agarophytonicola KI4</name>
    <dbReference type="NCBI Taxonomy" id="2874699"/>
    <lineage>
        <taxon>Bacteria</taxon>
        <taxon>Bacillati</taxon>
        <taxon>Cyanobacteriota</taxon>
        <taxon>Cyanophyceae</taxon>
        <taxon>Pleurocapsales</taxon>
        <taxon>Hyellaceae</taxon>
        <taxon>Waterburya</taxon>
        <taxon>Waterburya agarophytonicola</taxon>
    </lineage>
</organism>
<dbReference type="RefSeq" id="WP_229639683.1">
    <property type="nucleotide sequence ID" value="NZ_JADWDC010000011.1"/>
</dbReference>
<dbReference type="EMBL" id="JADWDC010000011">
    <property type="protein sequence ID" value="MCC0176646.1"/>
    <property type="molecule type" value="Genomic_DNA"/>
</dbReference>
<evidence type="ECO:0000313" key="2">
    <source>
        <dbReference type="Proteomes" id="UP000729733"/>
    </source>
</evidence>
<name>A0A964BPX5_9CYAN</name>